<comment type="caution">
    <text evidence="2">The sequence shown here is derived from an EMBL/GenBank/DDBJ whole genome shotgun (WGS) entry which is preliminary data.</text>
</comment>
<proteinExistence type="predicted"/>
<dbReference type="STRING" id="1447883.A0A2B7XYU2"/>
<evidence type="ECO:0000313" key="2">
    <source>
        <dbReference type="EMBL" id="PGH14089.1"/>
    </source>
</evidence>
<evidence type="ECO:0000313" key="3">
    <source>
        <dbReference type="Proteomes" id="UP000224634"/>
    </source>
</evidence>
<reference evidence="2 3" key="1">
    <citation type="submission" date="2017-10" db="EMBL/GenBank/DDBJ databases">
        <title>Comparative genomics in systemic dimorphic fungi from Ajellomycetaceae.</title>
        <authorList>
            <person name="Munoz J.F."/>
            <person name="Mcewen J.G."/>
            <person name="Clay O.K."/>
            <person name="Cuomo C.A."/>
        </authorList>
    </citation>
    <scope>NUCLEOTIDE SEQUENCE [LARGE SCALE GENOMIC DNA]</scope>
    <source>
        <strain evidence="2 3">UAMH7299</strain>
    </source>
</reference>
<organism evidence="2 3">
    <name type="scientific">Polytolypa hystricis (strain UAMH7299)</name>
    <dbReference type="NCBI Taxonomy" id="1447883"/>
    <lineage>
        <taxon>Eukaryota</taxon>
        <taxon>Fungi</taxon>
        <taxon>Dikarya</taxon>
        <taxon>Ascomycota</taxon>
        <taxon>Pezizomycotina</taxon>
        <taxon>Eurotiomycetes</taxon>
        <taxon>Eurotiomycetidae</taxon>
        <taxon>Onygenales</taxon>
        <taxon>Onygenales incertae sedis</taxon>
        <taxon>Polytolypa</taxon>
    </lineage>
</organism>
<keyword evidence="3" id="KW-1185">Reference proteome</keyword>
<dbReference type="OrthoDB" id="5403747at2759"/>
<sequence length="184" mass="19662">MDSLTASEQRIFTLGMLCSTGGINNVDYNKLAQKAGLKNGASASVLFLKARRKILAANDLENGRGEGGAATADTPAAPKTPKANKGNKVTKSTPKSTPGKRKGKAAALANAMEEDKLKVEDTVQTPVKAEPKVKVEGEFGGFADEIIEGTLYPQDDIEWTHFKEAMWTLEAYLSEVESPTLAYA</sequence>
<name>A0A2B7XYU2_POLH7</name>
<feature type="compositionally biased region" description="Polar residues" evidence="1">
    <location>
        <begin position="87"/>
        <end position="96"/>
    </location>
</feature>
<dbReference type="AlphaFoldDB" id="A0A2B7XYU2"/>
<protein>
    <submittedName>
        <fullName evidence="2">Uncharacterized protein</fullName>
    </submittedName>
</protein>
<accession>A0A2B7XYU2</accession>
<gene>
    <name evidence="2" type="ORF">AJ80_06094</name>
</gene>
<feature type="compositionally biased region" description="Low complexity" evidence="1">
    <location>
        <begin position="69"/>
        <end position="86"/>
    </location>
</feature>
<evidence type="ECO:0000256" key="1">
    <source>
        <dbReference type="SAM" id="MobiDB-lite"/>
    </source>
</evidence>
<dbReference type="EMBL" id="PDNA01000097">
    <property type="protein sequence ID" value="PGH14089.1"/>
    <property type="molecule type" value="Genomic_DNA"/>
</dbReference>
<dbReference type="Proteomes" id="UP000224634">
    <property type="component" value="Unassembled WGS sequence"/>
</dbReference>
<feature type="region of interest" description="Disordered" evidence="1">
    <location>
        <begin position="61"/>
        <end position="104"/>
    </location>
</feature>